<dbReference type="AlphaFoldDB" id="A0A0S3S9S7"/>
<keyword evidence="1" id="KW-1133">Transmembrane helix</keyword>
<proteinExistence type="predicted"/>
<keyword evidence="3" id="KW-1185">Reference proteome</keyword>
<dbReference type="Proteomes" id="UP000291084">
    <property type="component" value="Chromosome 6"/>
</dbReference>
<evidence type="ECO:0000256" key="1">
    <source>
        <dbReference type="SAM" id="Phobius"/>
    </source>
</evidence>
<evidence type="ECO:0000313" key="3">
    <source>
        <dbReference type="Proteomes" id="UP000291084"/>
    </source>
</evidence>
<organism evidence="2 3">
    <name type="scientific">Vigna angularis var. angularis</name>
    <dbReference type="NCBI Taxonomy" id="157739"/>
    <lineage>
        <taxon>Eukaryota</taxon>
        <taxon>Viridiplantae</taxon>
        <taxon>Streptophyta</taxon>
        <taxon>Embryophyta</taxon>
        <taxon>Tracheophyta</taxon>
        <taxon>Spermatophyta</taxon>
        <taxon>Magnoliopsida</taxon>
        <taxon>eudicotyledons</taxon>
        <taxon>Gunneridae</taxon>
        <taxon>Pentapetalae</taxon>
        <taxon>rosids</taxon>
        <taxon>fabids</taxon>
        <taxon>Fabales</taxon>
        <taxon>Fabaceae</taxon>
        <taxon>Papilionoideae</taxon>
        <taxon>50 kb inversion clade</taxon>
        <taxon>NPAAA clade</taxon>
        <taxon>indigoferoid/millettioid clade</taxon>
        <taxon>Phaseoleae</taxon>
        <taxon>Vigna</taxon>
    </lineage>
</organism>
<keyword evidence="1" id="KW-0472">Membrane</keyword>
<evidence type="ECO:0000313" key="2">
    <source>
        <dbReference type="EMBL" id="BAT89628.1"/>
    </source>
</evidence>
<protein>
    <submittedName>
        <fullName evidence="2">Uncharacterized protein</fullName>
    </submittedName>
</protein>
<keyword evidence="1" id="KW-0812">Transmembrane</keyword>
<name>A0A0S3S9S7_PHAAN</name>
<gene>
    <name evidence="2" type="primary">Vigan.06G062600</name>
    <name evidence="2" type="ORF">VIGAN_06062600</name>
</gene>
<feature type="transmembrane region" description="Helical" evidence="1">
    <location>
        <begin position="12"/>
        <end position="35"/>
    </location>
</feature>
<dbReference type="EMBL" id="AP015039">
    <property type="protein sequence ID" value="BAT89628.1"/>
    <property type="molecule type" value="Genomic_DNA"/>
</dbReference>
<sequence>MSESHFADQEQYFFYLPLFIFSNLFLSFVFFNFFLPLSSVIGFRKSTCTYLPPPFLGPKCRAEAESKVTLESK</sequence>
<reference evidence="2 3" key="1">
    <citation type="journal article" date="2015" name="Sci. Rep.">
        <title>The power of single molecule real-time sequencing technology in the de novo assembly of a eukaryotic genome.</title>
        <authorList>
            <person name="Sakai H."/>
            <person name="Naito K."/>
            <person name="Ogiso-Tanaka E."/>
            <person name="Takahashi Y."/>
            <person name="Iseki K."/>
            <person name="Muto C."/>
            <person name="Satou K."/>
            <person name="Teruya K."/>
            <person name="Shiroma A."/>
            <person name="Shimoji M."/>
            <person name="Hirano T."/>
            <person name="Itoh T."/>
            <person name="Kaga A."/>
            <person name="Tomooka N."/>
        </authorList>
    </citation>
    <scope>NUCLEOTIDE SEQUENCE [LARGE SCALE GENOMIC DNA]</scope>
    <source>
        <strain evidence="3">cv. Shumari</strain>
    </source>
</reference>
<accession>A0A0S3S9S7</accession>